<keyword evidence="4 7" id="KW-0067">ATP-binding</keyword>
<keyword evidence="1 7" id="KW-0963">Cytoplasm</keyword>
<comment type="subcellular location">
    <subcellularLocation>
        <location evidence="7">Cytoplasm</location>
    </subcellularLocation>
</comment>
<dbReference type="Gene3D" id="3.40.50.620">
    <property type="entry name" value="HUPs"/>
    <property type="match status" value="1"/>
</dbReference>
<feature type="short sequence motif" description="'HIGH' region" evidence="7">
    <location>
        <begin position="35"/>
        <end position="45"/>
    </location>
</feature>
<keyword evidence="5 7" id="KW-0648">Protein biosynthesis</keyword>
<dbReference type="NCBIfam" id="NF011291">
    <property type="entry name" value="PRK14703.1"/>
    <property type="match status" value="1"/>
</dbReference>
<dbReference type="AlphaFoldDB" id="A0A6B1D8E3"/>
<dbReference type="GO" id="GO:0005829">
    <property type="term" value="C:cytosol"/>
    <property type="evidence" value="ECO:0007669"/>
    <property type="project" value="TreeGrafter"/>
</dbReference>
<dbReference type="PANTHER" id="PTHR43097:SF5">
    <property type="entry name" value="GLUTAMATE--TRNA LIGASE"/>
    <property type="match status" value="1"/>
</dbReference>
<comment type="subunit">
    <text evidence="7">Monomer.</text>
</comment>
<keyword evidence="2 7" id="KW-0436">Ligase</keyword>
<evidence type="ECO:0000259" key="10">
    <source>
        <dbReference type="Pfam" id="PF03950"/>
    </source>
</evidence>
<dbReference type="InterPro" id="IPR004514">
    <property type="entry name" value="Gln-tRNA-synth"/>
</dbReference>
<keyword evidence="3 7" id="KW-0547">Nucleotide-binding</keyword>
<evidence type="ECO:0000259" key="11">
    <source>
        <dbReference type="Pfam" id="PF20974"/>
    </source>
</evidence>
<dbReference type="FunFam" id="3.90.800.10:FF:000001">
    <property type="entry name" value="Glutamine--tRNA ligase"/>
    <property type="match status" value="1"/>
</dbReference>
<evidence type="ECO:0000256" key="7">
    <source>
        <dbReference type="HAMAP-Rule" id="MF_00126"/>
    </source>
</evidence>
<feature type="domain" description="tRNA synthetases class I (E and Q) anti-codon binding" evidence="11">
    <location>
        <begin position="456"/>
        <end position="532"/>
    </location>
</feature>
<organism evidence="12">
    <name type="scientific">Caldilineaceae bacterium SB0661_bin_32</name>
    <dbReference type="NCBI Taxonomy" id="2605255"/>
    <lineage>
        <taxon>Bacteria</taxon>
        <taxon>Bacillati</taxon>
        <taxon>Chloroflexota</taxon>
        <taxon>Caldilineae</taxon>
        <taxon>Caldilineales</taxon>
        <taxon>Caldilineaceae</taxon>
    </lineage>
</organism>
<comment type="caution">
    <text evidence="7">Lacks conserved residue(s) required for the propagation of feature annotation.</text>
</comment>
<comment type="caution">
    <text evidence="12">The sequence shown here is derived from an EMBL/GenBank/DDBJ whole genome shotgun (WGS) entry which is preliminary data.</text>
</comment>
<evidence type="ECO:0000256" key="4">
    <source>
        <dbReference type="ARBA" id="ARBA00022840"/>
    </source>
</evidence>
<dbReference type="GO" id="GO:0006425">
    <property type="term" value="P:glutaminyl-tRNA aminoacylation"/>
    <property type="evidence" value="ECO:0007669"/>
    <property type="project" value="UniProtKB-UniRule"/>
</dbReference>
<dbReference type="InterPro" id="IPR020058">
    <property type="entry name" value="Glu/Gln-tRNA-synth_Ib_cat-dom"/>
</dbReference>
<dbReference type="FunFam" id="1.10.1160.10:FF:000001">
    <property type="entry name" value="Glutamine--tRNA ligase"/>
    <property type="match status" value="1"/>
</dbReference>
<dbReference type="InterPro" id="IPR050132">
    <property type="entry name" value="Gln/Glu-tRNA_Ligase"/>
</dbReference>
<dbReference type="InterPro" id="IPR049437">
    <property type="entry name" value="tRNA-synt_1c_C2"/>
</dbReference>
<reference evidence="12" key="1">
    <citation type="submission" date="2019-09" db="EMBL/GenBank/DDBJ databases">
        <title>Characterisation of the sponge microbiome using genome-centric metagenomics.</title>
        <authorList>
            <person name="Engelberts J.P."/>
            <person name="Robbins S.J."/>
            <person name="De Goeij J.M."/>
            <person name="Aranda M."/>
            <person name="Bell S.C."/>
            <person name="Webster N.S."/>
        </authorList>
    </citation>
    <scope>NUCLEOTIDE SEQUENCE</scope>
    <source>
        <strain evidence="12">SB0661_bin_32</strain>
    </source>
</reference>
<feature type="domain" description="Glutamyl/glutaminyl-tRNA synthetase class Ib anti-codon binding" evidence="10">
    <location>
        <begin position="339"/>
        <end position="439"/>
    </location>
</feature>
<feature type="binding site" evidence="7">
    <location>
        <position position="68"/>
    </location>
    <ligand>
        <name>L-glutamine</name>
        <dbReference type="ChEBI" id="CHEBI:58359"/>
    </ligand>
</feature>
<dbReference type="InterPro" id="IPR020056">
    <property type="entry name" value="Rbsml_bL25/Gln-tRNA_synth_N"/>
</dbReference>
<evidence type="ECO:0000256" key="8">
    <source>
        <dbReference type="RuleBase" id="RU363037"/>
    </source>
</evidence>
<dbReference type="InterPro" id="IPR014729">
    <property type="entry name" value="Rossmann-like_a/b/a_fold"/>
</dbReference>
<dbReference type="FunFam" id="2.40.240.10:FF:000001">
    <property type="entry name" value="Glutamine--tRNA ligase"/>
    <property type="match status" value="1"/>
</dbReference>
<dbReference type="InterPro" id="IPR011035">
    <property type="entry name" value="Ribosomal_bL25/Gln-tRNA_synth"/>
</dbReference>
<evidence type="ECO:0000256" key="3">
    <source>
        <dbReference type="ARBA" id="ARBA00022741"/>
    </source>
</evidence>
<comment type="catalytic activity">
    <reaction evidence="7">
        <text>tRNA(Gln) + L-glutamine + ATP = L-glutaminyl-tRNA(Gln) + AMP + diphosphate</text>
        <dbReference type="Rhea" id="RHEA:20121"/>
        <dbReference type="Rhea" id="RHEA-COMP:9662"/>
        <dbReference type="Rhea" id="RHEA-COMP:9681"/>
        <dbReference type="ChEBI" id="CHEBI:30616"/>
        <dbReference type="ChEBI" id="CHEBI:33019"/>
        <dbReference type="ChEBI" id="CHEBI:58359"/>
        <dbReference type="ChEBI" id="CHEBI:78442"/>
        <dbReference type="ChEBI" id="CHEBI:78521"/>
        <dbReference type="ChEBI" id="CHEBI:456215"/>
        <dbReference type="EC" id="6.1.1.18"/>
    </reaction>
</comment>
<accession>A0A6B1D8E3</accession>
<dbReference type="InterPro" id="IPR022861">
    <property type="entry name" value="Gln_tRNA_ligase_bac"/>
</dbReference>
<keyword evidence="6 7" id="KW-0030">Aminoacyl-tRNA synthetase</keyword>
<dbReference type="InterPro" id="IPR020059">
    <property type="entry name" value="Glu/Gln-tRNA-synth_Ib_codon-bd"/>
</dbReference>
<dbReference type="InterPro" id="IPR000924">
    <property type="entry name" value="Glu/Gln-tRNA-synth"/>
</dbReference>
<dbReference type="HAMAP" id="MF_00126">
    <property type="entry name" value="Gln_tRNA_synth"/>
    <property type="match status" value="1"/>
</dbReference>
<dbReference type="GO" id="GO:0005524">
    <property type="term" value="F:ATP binding"/>
    <property type="evidence" value="ECO:0007669"/>
    <property type="project" value="UniProtKB-UniRule"/>
</dbReference>
<dbReference type="PANTHER" id="PTHR43097">
    <property type="entry name" value="GLUTAMINE-TRNA LIGASE"/>
    <property type="match status" value="1"/>
</dbReference>
<dbReference type="GO" id="GO:0004819">
    <property type="term" value="F:glutamine-tRNA ligase activity"/>
    <property type="evidence" value="ECO:0007669"/>
    <property type="project" value="UniProtKB-UniRule"/>
</dbReference>
<dbReference type="EMBL" id="VXMH01000063">
    <property type="protein sequence ID" value="MYC95662.1"/>
    <property type="molecule type" value="Genomic_DNA"/>
</dbReference>
<dbReference type="Pfam" id="PF00749">
    <property type="entry name" value="tRNA-synt_1c"/>
    <property type="match status" value="1"/>
</dbReference>
<feature type="domain" description="Glutamyl/glutaminyl-tRNA synthetase class Ib catalytic" evidence="9">
    <location>
        <begin position="30"/>
        <end position="336"/>
    </location>
</feature>
<evidence type="ECO:0000259" key="9">
    <source>
        <dbReference type="Pfam" id="PF00749"/>
    </source>
</evidence>
<dbReference type="Pfam" id="PF20974">
    <property type="entry name" value="tRNA-synt_1c_C2"/>
    <property type="match status" value="1"/>
</dbReference>
<dbReference type="Pfam" id="PF03950">
    <property type="entry name" value="tRNA-synt_1c_C"/>
    <property type="match status" value="1"/>
</dbReference>
<dbReference type="GO" id="GO:0006424">
    <property type="term" value="P:glutamyl-tRNA aminoacylation"/>
    <property type="evidence" value="ECO:0007669"/>
    <property type="project" value="UniProtKB-UniRule"/>
</dbReference>
<sequence>MSESTVAAKDFIREAIADDIAKGRFKGRFQTRFPPEPNGYLHIGHPKAIGLNFEVAAEFGGPCNLRFDDTNPLKEEQEFVEAQLKDIRWLGYEPANVLYASDYFDQLYAWALQLVRDGHAYVDDLSQEEIRAHRGTLTEPGTNSPYRDRSVEENLDLFQRMKAGEFPDGARVLRARIDMSSPNINLRDPVMYRIRHAEHQRTGDKWCIYPMYDWAHGQSDSIEGVTHSLCSLEYLNHRPLYDWYLDALGVYHPRQIEFAKLEFTYTVTSKRRLMRLVEEGHVDGWDDPRMPTLAGQRRRGVPPKALRDLCQHVGIARTNSTVEIELLEHFIRQELNRTAMRVMGVLDPLPVVITNYPEGETEWLDAVNNPEDESAGSRPVPFSRNLYIDRDDFMEDPPRRFYRMAPGREVRLRWGFFVRCEEVIKNEQGEVVALHCTYDPETRGGYAPDGRKVRGTIHWVSADHAVPAEVRLYDRLFNVEDPYDVPEGQDYIASLSPNSLTVLDGVQLEPGALDLDIGQTVQFERKGYFCLDPDSAGDRLVFNRTITLRDSWARMQAPGRKGKGSGRNS</sequence>
<evidence type="ECO:0000256" key="5">
    <source>
        <dbReference type="ARBA" id="ARBA00022917"/>
    </source>
</evidence>
<dbReference type="FunFam" id="3.40.50.620:FF:000037">
    <property type="entry name" value="Glutamine--tRNA ligase cytoplasmic"/>
    <property type="match status" value="1"/>
</dbReference>
<protein>
    <recommendedName>
        <fullName evidence="7">Glutamine--tRNA ligase</fullName>
        <ecNumber evidence="7">6.1.1.18</ecNumber>
    </recommendedName>
    <alternativeName>
        <fullName evidence="7">Glutaminyl-tRNA synthetase</fullName>
        <shortName evidence="7">GlnRS</shortName>
    </alternativeName>
</protein>
<proteinExistence type="inferred from homology"/>
<evidence type="ECO:0000256" key="2">
    <source>
        <dbReference type="ARBA" id="ARBA00022598"/>
    </source>
</evidence>
<dbReference type="SUPFAM" id="SSF50715">
    <property type="entry name" value="Ribosomal protein L25-like"/>
    <property type="match status" value="1"/>
</dbReference>
<evidence type="ECO:0000256" key="6">
    <source>
        <dbReference type="ARBA" id="ARBA00023146"/>
    </source>
</evidence>
<evidence type="ECO:0000256" key="1">
    <source>
        <dbReference type="ARBA" id="ARBA00022490"/>
    </source>
</evidence>
<dbReference type="NCBIfam" id="TIGR00440">
    <property type="entry name" value="glnS"/>
    <property type="match status" value="1"/>
</dbReference>
<evidence type="ECO:0000313" key="12">
    <source>
        <dbReference type="EMBL" id="MYC95662.1"/>
    </source>
</evidence>
<dbReference type="SUPFAM" id="SSF52374">
    <property type="entry name" value="Nucleotidylyl transferase"/>
    <property type="match status" value="1"/>
</dbReference>
<feature type="binding site" evidence="7">
    <location>
        <position position="212"/>
    </location>
    <ligand>
        <name>L-glutamine</name>
        <dbReference type="ChEBI" id="CHEBI:58359"/>
    </ligand>
</feature>
<comment type="similarity">
    <text evidence="7 8">Belongs to the class-I aminoacyl-tRNA synthetase family.</text>
</comment>
<feature type="binding site" evidence="7">
    <location>
        <begin position="36"/>
        <end position="38"/>
    </location>
    <ligand>
        <name>ATP</name>
        <dbReference type="ChEBI" id="CHEBI:30616"/>
    </ligand>
</feature>
<name>A0A6B1D8E3_9CHLR</name>
<gene>
    <name evidence="7" type="primary">glnS</name>
    <name evidence="12" type="ORF">F4X14_11890</name>
</gene>
<dbReference type="PRINTS" id="PR00987">
    <property type="entry name" value="TRNASYNTHGLU"/>
</dbReference>
<dbReference type="Gene3D" id="2.40.240.10">
    <property type="entry name" value="Ribosomal Protein L25, Chain P"/>
    <property type="match status" value="2"/>
</dbReference>
<dbReference type="EC" id="6.1.1.18" evidence="7"/>
<feature type="short sequence motif" description="'KMSKS' region" evidence="7">
    <location>
        <begin position="267"/>
        <end position="271"/>
    </location>
</feature>